<keyword evidence="3 8" id="KW-0808">Transferase</keyword>
<keyword evidence="5 7" id="KW-1133">Transmembrane helix</keyword>
<dbReference type="EMBL" id="RAPF01000004">
    <property type="protein sequence ID" value="RKF21271.1"/>
    <property type="molecule type" value="Genomic_DNA"/>
</dbReference>
<dbReference type="Gene3D" id="3.90.550.10">
    <property type="entry name" value="Spore Coat Polysaccharide Biosynthesis Protein SpsA, Chain A"/>
    <property type="match status" value="1"/>
</dbReference>
<name>A0A420EKL7_9SPHN</name>
<evidence type="ECO:0000256" key="6">
    <source>
        <dbReference type="ARBA" id="ARBA00023136"/>
    </source>
</evidence>
<feature type="transmembrane region" description="Helical" evidence="7">
    <location>
        <begin position="385"/>
        <end position="402"/>
    </location>
</feature>
<dbReference type="NCBIfam" id="NF011307">
    <property type="entry name" value="PRK14716.1-5"/>
    <property type="match status" value="1"/>
</dbReference>
<dbReference type="InterPro" id="IPR029044">
    <property type="entry name" value="Nucleotide-diphossugar_trans"/>
</dbReference>
<evidence type="ECO:0000256" key="1">
    <source>
        <dbReference type="ARBA" id="ARBA00004141"/>
    </source>
</evidence>
<dbReference type="GO" id="GO:0016757">
    <property type="term" value="F:glycosyltransferase activity"/>
    <property type="evidence" value="ECO:0007669"/>
    <property type="project" value="UniProtKB-KW"/>
</dbReference>
<keyword evidence="9" id="KW-1185">Reference proteome</keyword>
<dbReference type="AlphaFoldDB" id="A0A420EKL7"/>
<evidence type="ECO:0000313" key="8">
    <source>
        <dbReference type="EMBL" id="RKF21271.1"/>
    </source>
</evidence>
<evidence type="ECO:0000256" key="5">
    <source>
        <dbReference type="ARBA" id="ARBA00022989"/>
    </source>
</evidence>
<dbReference type="PANTHER" id="PTHR43867:SF2">
    <property type="entry name" value="CELLULOSE SYNTHASE CATALYTIC SUBUNIT A [UDP-FORMING]"/>
    <property type="match status" value="1"/>
</dbReference>
<evidence type="ECO:0000256" key="3">
    <source>
        <dbReference type="ARBA" id="ARBA00022679"/>
    </source>
</evidence>
<accession>A0A420EKL7</accession>
<comment type="subcellular location">
    <subcellularLocation>
        <location evidence="1">Membrane</location>
        <topology evidence="1">Multi-pass membrane protein</topology>
    </subcellularLocation>
</comment>
<keyword evidence="4 7" id="KW-0812">Transmembrane</keyword>
<comment type="caution">
    <text evidence="8">The sequence shown here is derived from an EMBL/GenBank/DDBJ whole genome shotgun (WGS) entry which is preliminary data.</text>
</comment>
<dbReference type="GO" id="GO:0016020">
    <property type="term" value="C:membrane"/>
    <property type="evidence" value="ECO:0007669"/>
    <property type="project" value="UniProtKB-SubCell"/>
</dbReference>
<proteinExistence type="predicted"/>
<dbReference type="OrthoDB" id="5294733at2"/>
<dbReference type="InterPro" id="IPR050321">
    <property type="entry name" value="Glycosyltr_2/OpgH_subfam"/>
</dbReference>
<protein>
    <submittedName>
        <fullName evidence="8">Glycosyl transferase family protein</fullName>
    </submittedName>
</protein>
<dbReference type="Pfam" id="PF13641">
    <property type="entry name" value="Glyco_tranf_2_3"/>
    <property type="match status" value="1"/>
</dbReference>
<keyword evidence="6 7" id="KW-0472">Membrane</keyword>
<dbReference type="SUPFAM" id="SSF53448">
    <property type="entry name" value="Nucleotide-diphospho-sugar transferases"/>
    <property type="match status" value="1"/>
</dbReference>
<feature type="transmembrane region" description="Helical" evidence="7">
    <location>
        <begin position="20"/>
        <end position="44"/>
    </location>
</feature>
<dbReference type="PANTHER" id="PTHR43867">
    <property type="entry name" value="CELLULOSE SYNTHASE CATALYTIC SUBUNIT A [UDP-FORMING]"/>
    <property type="match status" value="1"/>
</dbReference>
<keyword evidence="2" id="KW-0328">Glycosyltransferase</keyword>
<evidence type="ECO:0000256" key="2">
    <source>
        <dbReference type="ARBA" id="ARBA00022676"/>
    </source>
</evidence>
<feature type="transmembrane region" description="Helical" evidence="7">
    <location>
        <begin position="414"/>
        <end position="434"/>
    </location>
</feature>
<gene>
    <name evidence="8" type="ORF">D6851_09125</name>
</gene>
<evidence type="ECO:0000313" key="9">
    <source>
        <dbReference type="Proteomes" id="UP000284395"/>
    </source>
</evidence>
<evidence type="ECO:0000256" key="7">
    <source>
        <dbReference type="SAM" id="Phobius"/>
    </source>
</evidence>
<reference evidence="8 9" key="1">
    <citation type="submission" date="2018-09" db="EMBL/GenBank/DDBJ databases">
        <title>Altererythrobacter spongiae sp. nov., isolated from a marine sponge.</title>
        <authorList>
            <person name="Zhuang L."/>
            <person name="Luo L."/>
        </authorList>
    </citation>
    <scope>NUCLEOTIDE SEQUENCE [LARGE SCALE GENOMIC DNA]</scope>
    <source>
        <strain evidence="8 9">HN-Y73</strain>
    </source>
</reference>
<organism evidence="8 9">
    <name type="scientific">Altericroceibacterium spongiae</name>
    <dbReference type="NCBI Taxonomy" id="2320269"/>
    <lineage>
        <taxon>Bacteria</taxon>
        <taxon>Pseudomonadati</taxon>
        <taxon>Pseudomonadota</taxon>
        <taxon>Alphaproteobacteria</taxon>
        <taxon>Sphingomonadales</taxon>
        <taxon>Erythrobacteraceae</taxon>
        <taxon>Altericroceibacterium</taxon>
    </lineage>
</organism>
<sequence>MEMGAFPLLEWVLIAERELLLFAGIFLLIGVADELAVDLLWFWMRLTGRIRTRRISRLAAEQSSLLGPAALMIPTWQEDGVIGHTIRHARAVWPQERLTMFIGCYRNDLRTIAAAMQAAKGDPRVKVVVHEVDGPTTKADCLNRLLTVLSLEEGLRGEAFRMVMLHDAEDMVDPAALALCDRALEDADFIQLPVLPQPHPASPFVSGHYCDEFAEAHGKALPVRQALGTGLPAAGVGCAFSRRLLDRMAQRARAAGEGATGPFSSESLTEDYELGLRVRQFGARSLFLRARGEDGELVATRAYFPDTLEAAIRQKARWIQGIALQGWDRLGWTGDPLEMWMRLRDRRGPFAAIVLAVSYLLLILVIGLGLLRWTGALPPFPARPLIRFLVAANIIGLGWRVLMRFAFTAREYGWGQGILAIFRIPVANLIAILAGRRALTAYVKSMKGVAPKWDKTIHHAHPTQNYCKKDE</sequence>
<dbReference type="Proteomes" id="UP000284395">
    <property type="component" value="Unassembled WGS sequence"/>
</dbReference>
<feature type="transmembrane region" description="Helical" evidence="7">
    <location>
        <begin position="350"/>
        <end position="373"/>
    </location>
</feature>
<evidence type="ECO:0000256" key="4">
    <source>
        <dbReference type="ARBA" id="ARBA00022692"/>
    </source>
</evidence>